<dbReference type="Proteomes" id="UP001057402">
    <property type="component" value="Chromosome 4"/>
</dbReference>
<keyword evidence="2" id="KW-1185">Reference proteome</keyword>
<comment type="caution">
    <text evidence="1">The sequence shown here is derived from an EMBL/GenBank/DDBJ whole genome shotgun (WGS) entry which is preliminary data.</text>
</comment>
<evidence type="ECO:0000313" key="2">
    <source>
        <dbReference type="Proteomes" id="UP001057402"/>
    </source>
</evidence>
<protein>
    <submittedName>
        <fullName evidence="1">Uncharacterized protein</fullName>
    </submittedName>
</protein>
<accession>A0ACB9RF35</accession>
<organism evidence="1 2">
    <name type="scientific">Melastoma candidum</name>
    <dbReference type="NCBI Taxonomy" id="119954"/>
    <lineage>
        <taxon>Eukaryota</taxon>
        <taxon>Viridiplantae</taxon>
        <taxon>Streptophyta</taxon>
        <taxon>Embryophyta</taxon>
        <taxon>Tracheophyta</taxon>
        <taxon>Spermatophyta</taxon>
        <taxon>Magnoliopsida</taxon>
        <taxon>eudicotyledons</taxon>
        <taxon>Gunneridae</taxon>
        <taxon>Pentapetalae</taxon>
        <taxon>rosids</taxon>
        <taxon>malvids</taxon>
        <taxon>Myrtales</taxon>
        <taxon>Melastomataceae</taxon>
        <taxon>Melastomatoideae</taxon>
        <taxon>Melastomateae</taxon>
        <taxon>Melastoma</taxon>
    </lineage>
</organism>
<evidence type="ECO:0000313" key="1">
    <source>
        <dbReference type="EMBL" id="KAI4377761.1"/>
    </source>
</evidence>
<gene>
    <name evidence="1" type="ORF">MLD38_015339</name>
</gene>
<name>A0ACB9RF35_9MYRT</name>
<reference evidence="2" key="1">
    <citation type="journal article" date="2023" name="Front. Plant Sci.">
        <title>Chromosomal-level genome assembly of Melastoma candidum provides insights into trichome evolution.</title>
        <authorList>
            <person name="Zhong Y."/>
            <person name="Wu W."/>
            <person name="Sun C."/>
            <person name="Zou P."/>
            <person name="Liu Y."/>
            <person name="Dai S."/>
            <person name="Zhou R."/>
        </authorList>
    </citation>
    <scope>NUCLEOTIDE SEQUENCE [LARGE SCALE GENOMIC DNA]</scope>
</reference>
<sequence length="399" mass="42257">MDENGLELSLGLSFGGSSSNQKGKGSSSDLRVEGDDEGNKTVGEFKGFLDGSKNKLESIPGAQTDVVKPQENFFSDLSKASARAEEDEVGIDGITNKRKMIFDEISHQKKHPKEAKHSDAPDKSKTSHISINTEDGSVAENEDVAESEADGSTSRLVSSHNLKDVHEYKVGNLTYGTPFSVHPMNVVNGSRAVPLRDSSSVSAPGTPIYASSVTRHPLSVAENERQGIKAMTSGNMPVILGYSPVPLPTMDNSWAFTPHPAYTSKGPPTFAPSPANPNGSSEGAQYGQSGRITDLVKGDGKQRVPEEGSSTPAEEDAKAVTDNLFTKFAAIKPGMAADVKFGGSGSVPNLPWVSTTGPGPNGKTISGVPYRYSVDQIRIVCACHGSHLSPEEFVRHASE</sequence>
<dbReference type="EMBL" id="CM042883">
    <property type="protein sequence ID" value="KAI4377761.1"/>
    <property type="molecule type" value="Genomic_DNA"/>
</dbReference>
<proteinExistence type="predicted"/>